<evidence type="ECO:0000313" key="1">
    <source>
        <dbReference type="EMBL" id="KAI4471332.1"/>
    </source>
</evidence>
<dbReference type="EMBL" id="CM043015">
    <property type="protein sequence ID" value="KAI4471332.1"/>
    <property type="molecule type" value="Genomic_DNA"/>
</dbReference>
<keyword evidence="2" id="KW-1185">Reference proteome</keyword>
<gene>
    <name evidence="1" type="ORF">MML48_1g13651</name>
</gene>
<sequence>MDTGVIAQNQEMMSEEAAESESVTECEEIEEEESCFQEVEILLEHGVSLVDINNLKKNGINTIKGVQMCMRKKLKEVEGFNAEKIEALKDICCKISLSNAFMTASEVSFQRKQLFKLSTGSKALDKLLGGGVEAMSITEVFGEFRCGKTQLSHTLCVTAQMPGPNGYIGGKVIFIDTEHTFRPNRLKSIAERYNLNENAVLDNILYARAYNSEHQSELLNIVGCKLHEEAGVFKLLIIDSIMALFRVDYSGRGEIFDRQHKLGQMMSRLQKISEEYNIAVFITNQIASDFKSPELATRPIGGNILAHASTTRIALTKGEGAIRTAKLLDSPDLEEAEVHFLITSGGIDDVKD</sequence>
<comment type="caution">
    <text evidence="1">The sequence shown here is derived from an EMBL/GenBank/DDBJ whole genome shotgun (WGS) entry which is preliminary data.</text>
</comment>
<dbReference type="Proteomes" id="UP001056778">
    <property type="component" value="Chromosome 1"/>
</dbReference>
<organism evidence="1 2">
    <name type="scientific">Holotrichia oblita</name>
    <name type="common">Chafer beetle</name>
    <dbReference type="NCBI Taxonomy" id="644536"/>
    <lineage>
        <taxon>Eukaryota</taxon>
        <taxon>Metazoa</taxon>
        <taxon>Ecdysozoa</taxon>
        <taxon>Arthropoda</taxon>
        <taxon>Hexapoda</taxon>
        <taxon>Insecta</taxon>
        <taxon>Pterygota</taxon>
        <taxon>Neoptera</taxon>
        <taxon>Endopterygota</taxon>
        <taxon>Coleoptera</taxon>
        <taxon>Polyphaga</taxon>
        <taxon>Scarabaeiformia</taxon>
        <taxon>Scarabaeidae</taxon>
        <taxon>Melolonthinae</taxon>
        <taxon>Holotrichia</taxon>
    </lineage>
</organism>
<accession>A0ACB9TX39</accession>
<protein>
    <submittedName>
        <fullName evidence="1">Reca/rad51/rada dna strand-pairing family member</fullName>
    </submittedName>
</protein>
<proteinExistence type="predicted"/>
<reference evidence="1" key="1">
    <citation type="submission" date="2022-04" db="EMBL/GenBank/DDBJ databases">
        <title>Chromosome-scale genome assembly of Holotrichia oblita Faldermann.</title>
        <authorList>
            <person name="Rongchong L."/>
        </authorList>
    </citation>
    <scope>NUCLEOTIDE SEQUENCE</scope>
    <source>
        <strain evidence="1">81SQS9</strain>
    </source>
</reference>
<evidence type="ECO:0000313" key="2">
    <source>
        <dbReference type="Proteomes" id="UP001056778"/>
    </source>
</evidence>
<name>A0ACB9TX39_HOLOL</name>